<proteinExistence type="predicted"/>
<dbReference type="AlphaFoldDB" id="A0A139AYC1"/>
<evidence type="ECO:0000313" key="2">
    <source>
        <dbReference type="EMBL" id="KXS21736.1"/>
    </source>
</evidence>
<organism evidence="2 3">
    <name type="scientific">Gonapodya prolifera (strain JEL478)</name>
    <name type="common">Monoblepharis prolifera</name>
    <dbReference type="NCBI Taxonomy" id="1344416"/>
    <lineage>
        <taxon>Eukaryota</taxon>
        <taxon>Fungi</taxon>
        <taxon>Fungi incertae sedis</taxon>
        <taxon>Chytridiomycota</taxon>
        <taxon>Chytridiomycota incertae sedis</taxon>
        <taxon>Monoblepharidomycetes</taxon>
        <taxon>Monoblepharidales</taxon>
        <taxon>Gonapodyaceae</taxon>
        <taxon>Gonapodya</taxon>
    </lineage>
</organism>
<dbReference type="Proteomes" id="UP000070544">
    <property type="component" value="Unassembled WGS sequence"/>
</dbReference>
<gene>
    <name evidence="2" type="ORF">M427DRAFT_27319</name>
</gene>
<keyword evidence="3" id="KW-1185">Reference proteome</keyword>
<feature type="compositionally biased region" description="Pro residues" evidence="1">
    <location>
        <begin position="17"/>
        <end position="28"/>
    </location>
</feature>
<reference evidence="2 3" key="1">
    <citation type="journal article" date="2015" name="Genome Biol. Evol.">
        <title>Phylogenomic analyses indicate that early fungi evolved digesting cell walls of algal ancestors of land plants.</title>
        <authorList>
            <person name="Chang Y."/>
            <person name="Wang S."/>
            <person name="Sekimoto S."/>
            <person name="Aerts A.L."/>
            <person name="Choi C."/>
            <person name="Clum A."/>
            <person name="LaButti K.M."/>
            <person name="Lindquist E.A."/>
            <person name="Yee Ngan C."/>
            <person name="Ohm R.A."/>
            <person name="Salamov A.A."/>
            <person name="Grigoriev I.V."/>
            <person name="Spatafora J.W."/>
            <person name="Berbee M.L."/>
        </authorList>
    </citation>
    <scope>NUCLEOTIDE SEQUENCE [LARGE SCALE GENOMIC DNA]</scope>
    <source>
        <strain evidence="2 3">JEL478</strain>
    </source>
</reference>
<feature type="region of interest" description="Disordered" evidence="1">
    <location>
        <begin position="1"/>
        <end position="32"/>
    </location>
</feature>
<evidence type="ECO:0000313" key="3">
    <source>
        <dbReference type="Proteomes" id="UP000070544"/>
    </source>
</evidence>
<name>A0A139AYC1_GONPJ</name>
<dbReference type="EMBL" id="KQ965732">
    <property type="protein sequence ID" value="KXS21736.1"/>
    <property type="molecule type" value="Genomic_DNA"/>
</dbReference>
<evidence type="ECO:0000256" key="1">
    <source>
        <dbReference type="SAM" id="MobiDB-lite"/>
    </source>
</evidence>
<sequence length="533" mass="58349">MAPKQKQRKPEYGVVFPVPPGVEPPPNGAPRSTTWANQEVLAVAVENHDADLARAIRAEKNWRNKYKDYYVKMVELSLKSPETGVSIARTALSFCENSFEFVRPDQPAQSLREAFDQRTPNPFETRTVRGKGERKSVLEVPYKGKILSGNALLSQLDEWVERGTIEPDARDAVSRVLHHPPSLNLSSSPYTFILLGAGAAMGCLYELLNLGACVVAVDLDAEGVWKRIAKVAEAGAGEVVFPVRQGGWKAKGWNAGAWEGAGANLITEGPEIKEWLLSVIPPDSQPVICNYAYLDGPAHVKVALAMDGIGRALCEALPAATLGYLCTPTDCHVIPREALEGAKKNLEGLWLPWLVRHVGKLFGPVQVNVRDVVTSVTGEEFAVVDGLMTRQGPNYAFAKRIQHWRAMVAREDWRVRVSSNVAPMTRTLSVIHNIVFRFAYGGAHHFAPAEIFEPSTSTSLMCALLLHDLLPSSPASPTTPLRHPLEIMSRTSAHGGVWRTSIAIDSVGEYAAALYLADPRNWGGEMKRAMAKL</sequence>
<protein>
    <submittedName>
        <fullName evidence="2">Uncharacterized protein</fullName>
    </submittedName>
</protein>
<accession>A0A139AYC1</accession>
<dbReference type="OrthoDB" id="46988at2759"/>